<feature type="domain" description="Trimeric autotransporter adhesin YadA-like head" evidence="3">
    <location>
        <begin position="1064"/>
        <end position="1090"/>
    </location>
</feature>
<keyword evidence="1" id="KW-0813">Transport</keyword>
<feature type="domain" description="Trimeric autotransporter adhesin YadA-like stalk" evidence="4">
    <location>
        <begin position="1146"/>
        <end position="1185"/>
    </location>
</feature>
<dbReference type="GO" id="GO:0019867">
    <property type="term" value="C:outer membrane"/>
    <property type="evidence" value="ECO:0007669"/>
    <property type="project" value="InterPro"/>
</dbReference>
<evidence type="ECO:0000313" key="5">
    <source>
        <dbReference type="EMBL" id="VEF74504.1"/>
    </source>
</evidence>
<dbReference type="InterPro" id="IPR011049">
    <property type="entry name" value="Serralysin-like_metalloprot_C"/>
</dbReference>
<dbReference type="InterPro" id="IPR008640">
    <property type="entry name" value="Adhesin_Head_dom"/>
</dbReference>
<dbReference type="EMBL" id="LR134334">
    <property type="protein sequence ID" value="VEF74504.1"/>
    <property type="molecule type" value="Genomic_DNA"/>
</dbReference>
<reference evidence="5 6" key="1">
    <citation type="submission" date="2018-12" db="EMBL/GenBank/DDBJ databases">
        <authorList>
            <consortium name="Pathogen Informatics"/>
        </authorList>
    </citation>
    <scope>NUCLEOTIDE SEQUENCE [LARGE SCALE GENOMIC DNA]</scope>
    <source>
        <strain evidence="5 6">NCTC7357</strain>
    </source>
</reference>
<evidence type="ECO:0000256" key="2">
    <source>
        <dbReference type="ARBA" id="ARBA00022927"/>
    </source>
</evidence>
<evidence type="ECO:0000259" key="3">
    <source>
        <dbReference type="Pfam" id="PF05658"/>
    </source>
</evidence>
<dbReference type="GO" id="GO:0015031">
    <property type="term" value="P:protein transport"/>
    <property type="evidence" value="ECO:0007669"/>
    <property type="project" value="UniProtKB-KW"/>
</dbReference>
<feature type="domain" description="Trimeric autotransporter adhesin YadA-like stalk" evidence="4">
    <location>
        <begin position="1016"/>
        <end position="1043"/>
    </location>
</feature>
<dbReference type="SUPFAM" id="SSF54523">
    <property type="entry name" value="Pili subunits"/>
    <property type="match status" value="1"/>
</dbReference>
<evidence type="ECO:0000256" key="1">
    <source>
        <dbReference type="ARBA" id="ARBA00022448"/>
    </source>
</evidence>
<dbReference type="Gene3D" id="2.20.70.140">
    <property type="match status" value="6"/>
</dbReference>
<feature type="domain" description="Trimeric autotransporter adhesin YadA-like stalk" evidence="4">
    <location>
        <begin position="230"/>
        <end position="271"/>
    </location>
</feature>
<dbReference type="Gene3D" id="3.30.1300.30">
    <property type="entry name" value="GSPII I/J protein-like"/>
    <property type="match status" value="1"/>
</dbReference>
<feature type="domain" description="Trimeric autotransporter adhesin YadA-like stalk" evidence="4">
    <location>
        <begin position="1348"/>
        <end position="1386"/>
    </location>
</feature>
<protein>
    <submittedName>
        <fullName evidence="5">Surface protein</fullName>
    </submittedName>
</protein>
<name>A0AAX3FWY0_9PSED</name>
<sequence length="1463" mass="140799">MALGGNATSGAAAAAVNSIALGGQSSVTTTATSGIALGRGATVTSSKGIAQGDGAAASAADAVALGSSATVSGTNGVAMGKGAQANAMNSISIGTGNIVNGSGSGAVGDPTTITGAGSYSFGNDNSIDADNAGTFGNNNVLGAAADGSRIIGNNNNLDVADAFVIGNSADVTVAGGVALGNGSVADTGAGVQGYNPATGAADGLNAGIAATTSTRGAVAVGDAGAGVYRQITGVAAGTQDSDAVNVSQLKGVVTTAKAGWDVTAQGSNSSNVGVSSATGNKIDLKNSDGNIVVSKTAGNNDVTFDLANALTADSITLGNTTVNTNGLTISGGPSVTTTGINAAGTVISNVAAGSVSATSTDAINGSQLNTTNQNVAQNTTNISSLDGRVATVEGDVTTLQGGLQNLADTPITFTGNSGSVMRKLGEALGLTGLGSTAGTYSGSNLKTEVDATTGEVKLLMAENPEFTSVVTGNTILNSSGLTISGGPSVTTTGINAAGTVISNVAAGVSGTDAVNVNQLNAVNTVAGAGWDVTAQGSNSSNVGASSATGNKLDLKNSDGNIVVSKTAGNNDVTFDLANNLAVDSVTLGNTTVNTNGLTISGGPSVTTAGINAAGTVISNVAAGSVSATSTDAINGSQLNTTNQNVAQNTANITTLDGRVTTVEGDVTTLQGGLQNLADTPITFTGNSGSVMRKLGEALGLTGLGSTAGTYSGSNLKTEVDPTSGEVKLQMAENPEFTSVVTGNTTLNTNGLTISGGPSITTAGVNAAGTAISNVAAGVNGTDAVNVDQLNAVNTVAGAGWDVTAQGSNSSNVGVSSATGNKIDLKNSDGNIVVSKTAGNNDVTFDLANNLAVDSVTLGNTTVNTNGLTISGGPSVTTAGINAAGTTISNVAAGINGTDAVNVNQLNAVNTVAGAGWDVTAQGSNSSNVGVSSATGNKIDLKNSDGNIVVSKTAGNNDVTFDLADAIKVDSINAAGSQLNGSGLTVGSTLITNSGLSFSNSSVGVSGSGINAGGTIITHVAAGVEGTDAVNVSQLNSAMSNISSTHYYSVNDGGVAAANYSNDGATGSNAMAAGVGAKAGVANSTALGAGATANANVGDVALGAGSTTNTVVATASGTLNGKTYAYAGSTPTSTVSVGSEGAERTMTHLAAGRVSATSTDAVNGSQLHATHQTVEQIAGSVTNLNNRVMGIEDNAVNTSNLTKGADGLFQVSQEAPITKPKPTGKNASAGGNGAVASEQDALALGNQSAATGRKSTATGTASKASGVNSAAFGHQAHASASDAVAVGGSAKASANGATAIGSGASATHENSIAIGTGSATTIGAQSSYQAAYVGTSSSNGELNLGNRTITGVAPGVAPTDAVNVSQLDALGSYMGGQLNQLNNKIDKVERNANAGIAAAVAMESAPYVAGKLTYYIGSGYHGGQGALGLSFRRTSDNGRWSVSGAIGSSAAGATARVGFTGMID</sequence>
<feature type="domain" description="Trimeric autotransporter adhesin YadA-like stalk" evidence="4">
    <location>
        <begin position="887"/>
        <end position="927"/>
    </location>
</feature>
<keyword evidence="2" id="KW-0653">Protein transport</keyword>
<dbReference type="InterPro" id="IPR045584">
    <property type="entry name" value="Pilin-like"/>
</dbReference>
<evidence type="ECO:0000313" key="6">
    <source>
        <dbReference type="Proteomes" id="UP000277437"/>
    </source>
</evidence>
<feature type="domain" description="Trimeric autotransporter adhesin YadA-like stalk" evidence="4">
    <location>
        <begin position="347"/>
        <end position="385"/>
    </location>
</feature>
<evidence type="ECO:0000259" key="4">
    <source>
        <dbReference type="Pfam" id="PF05662"/>
    </source>
</evidence>
<dbReference type="CDD" id="cd12820">
    <property type="entry name" value="LbR_YadA-like"/>
    <property type="match status" value="1"/>
</dbReference>
<feature type="domain" description="Trimeric autotransporter adhesin YadA-like head" evidence="3">
    <location>
        <begin position="1291"/>
        <end position="1317"/>
    </location>
</feature>
<feature type="domain" description="Trimeric autotransporter adhesin YadA-like stalk" evidence="4">
    <location>
        <begin position="617"/>
        <end position="655"/>
    </location>
</feature>
<organism evidence="5 6">
    <name type="scientific">Pseudomonas chlororaphis</name>
    <dbReference type="NCBI Taxonomy" id="587753"/>
    <lineage>
        <taxon>Bacteria</taxon>
        <taxon>Pseudomonadati</taxon>
        <taxon>Pseudomonadota</taxon>
        <taxon>Gammaproteobacteria</taxon>
        <taxon>Pseudomonadales</taxon>
        <taxon>Pseudomonadaceae</taxon>
        <taxon>Pseudomonas</taxon>
    </lineage>
</organism>
<proteinExistence type="predicted"/>
<dbReference type="Gene3D" id="2.150.10.10">
    <property type="entry name" value="Serralysin-like metalloprotease, C-terminal"/>
    <property type="match status" value="4"/>
</dbReference>
<dbReference type="Pfam" id="PF05662">
    <property type="entry name" value="YadA_stalk"/>
    <property type="match status" value="9"/>
</dbReference>
<feature type="domain" description="Trimeric autotransporter adhesin YadA-like stalk" evidence="4">
    <location>
        <begin position="771"/>
        <end position="811"/>
    </location>
</feature>
<feature type="domain" description="Trimeric autotransporter adhesin YadA-like head" evidence="3">
    <location>
        <begin position="72"/>
        <end position="96"/>
    </location>
</feature>
<dbReference type="Proteomes" id="UP000277437">
    <property type="component" value="Chromosome"/>
</dbReference>
<accession>A0AAX3FWY0</accession>
<dbReference type="Pfam" id="PF05658">
    <property type="entry name" value="YadA_head"/>
    <property type="match status" value="5"/>
</dbReference>
<dbReference type="InterPro" id="IPR008635">
    <property type="entry name" value="Coiled_stalk_dom"/>
</dbReference>
<dbReference type="Gene3D" id="1.20.5.170">
    <property type="match status" value="2"/>
</dbReference>
<feature type="domain" description="Trimeric autotransporter adhesin YadA-like head" evidence="3">
    <location>
        <begin position="1263"/>
        <end position="1289"/>
    </location>
</feature>
<feature type="domain" description="Trimeric autotransporter adhesin YadA-like head" evidence="3">
    <location>
        <begin position="1235"/>
        <end position="1260"/>
    </location>
</feature>
<dbReference type="Gene3D" id="6.20.50.100">
    <property type="match status" value="4"/>
</dbReference>
<gene>
    <name evidence="5" type="ORF">NCTC7357_02808</name>
</gene>
<dbReference type="SUPFAM" id="SSF101967">
    <property type="entry name" value="Adhesin YadA, collagen-binding domain"/>
    <property type="match status" value="9"/>
</dbReference>
<feature type="domain" description="Trimeric autotransporter adhesin YadA-like stalk" evidence="4">
    <location>
        <begin position="501"/>
        <end position="541"/>
    </location>
</feature>